<organism evidence="1 2">
    <name type="scientific">Stieleria varia</name>
    <dbReference type="NCBI Taxonomy" id="2528005"/>
    <lineage>
        <taxon>Bacteria</taxon>
        <taxon>Pseudomonadati</taxon>
        <taxon>Planctomycetota</taxon>
        <taxon>Planctomycetia</taxon>
        <taxon>Pirellulales</taxon>
        <taxon>Pirellulaceae</taxon>
        <taxon>Stieleria</taxon>
    </lineage>
</organism>
<keyword evidence="2" id="KW-1185">Reference proteome</keyword>
<evidence type="ECO:0000313" key="1">
    <source>
        <dbReference type="EMBL" id="TWU05788.1"/>
    </source>
</evidence>
<dbReference type="RefSeq" id="WP_197454372.1">
    <property type="nucleotide sequence ID" value="NZ_CP151726.1"/>
</dbReference>
<sequence length="136" mass="15574">MADFETVHTMTDYYDGPRGGVADFRGTPHVYESEFSDTLGNYTDSFRLSPITDDLFQLALEDWAVWLRWNAAYKRGDTPHETHPALPDDRARHEELQRLLNGKLVIDPDNFVVATGEFRFTESLDQVRWSVAPPVA</sequence>
<dbReference type="AlphaFoldDB" id="A0A5C6B1L9"/>
<proteinExistence type="predicted"/>
<protein>
    <submittedName>
        <fullName evidence="1">Uncharacterized protein</fullName>
    </submittedName>
</protein>
<accession>A0A5C6B1L9</accession>
<dbReference type="EMBL" id="SJPN01000002">
    <property type="protein sequence ID" value="TWU05788.1"/>
    <property type="molecule type" value="Genomic_DNA"/>
</dbReference>
<name>A0A5C6B1L9_9BACT</name>
<comment type="caution">
    <text evidence="1">The sequence shown here is derived from an EMBL/GenBank/DDBJ whole genome shotgun (WGS) entry which is preliminary data.</text>
</comment>
<gene>
    <name evidence="1" type="ORF">Pla52n_15030</name>
</gene>
<reference evidence="1 2" key="1">
    <citation type="submission" date="2019-02" db="EMBL/GenBank/DDBJ databases">
        <title>Deep-cultivation of Planctomycetes and their phenomic and genomic characterization uncovers novel biology.</title>
        <authorList>
            <person name="Wiegand S."/>
            <person name="Jogler M."/>
            <person name="Boedeker C."/>
            <person name="Pinto D."/>
            <person name="Vollmers J."/>
            <person name="Rivas-Marin E."/>
            <person name="Kohn T."/>
            <person name="Peeters S.H."/>
            <person name="Heuer A."/>
            <person name="Rast P."/>
            <person name="Oberbeckmann S."/>
            <person name="Bunk B."/>
            <person name="Jeske O."/>
            <person name="Meyerdierks A."/>
            <person name="Storesund J.E."/>
            <person name="Kallscheuer N."/>
            <person name="Luecker S."/>
            <person name="Lage O.M."/>
            <person name="Pohl T."/>
            <person name="Merkel B.J."/>
            <person name="Hornburger P."/>
            <person name="Mueller R.-W."/>
            <person name="Bruemmer F."/>
            <person name="Labrenz M."/>
            <person name="Spormann A.M."/>
            <person name="Op Den Camp H."/>
            <person name="Overmann J."/>
            <person name="Amann R."/>
            <person name="Jetten M.S.M."/>
            <person name="Mascher T."/>
            <person name="Medema M.H."/>
            <person name="Devos D.P."/>
            <person name="Kaster A.-K."/>
            <person name="Ovreas L."/>
            <person name="Rohde M."/>
            <person name="Galperin M.Y."/>
            <person name="Jogler C."/>
        </authorList>
    </citation>
    <scope>NUCLEOTIDE SEQUENCE [LARGE SCALE GENOMIC DNA]</scope>
    <source>
        <strain evidence="1 2">Pla52n</strain>
    </source>
</reference>
<dbReference type="Proteomes" id="UP000320176">
    <property type="component" value="Unassembled WGS sequence"/>
</dbReference>
<evidence type="ECO:0000313" key="2">
    <source>
        <dbReference type="Proteomes" id="UP000320176"/>
    </source>
</evidence>